<protein>
    <submittedName>
        <fullName evidence="1">Uncharacterized protein</fullName>
    </submittedName>
</protein>
<dbReference type="OrthoDB" id="418748at2759"/>
<dbReference type="EMBL" id="JARK01001345">
    <property type="protein sequence ID" value="EYC27051.1"/>
    <property type="molecule type" value="Genomic_DNA"/>
</dbReference>
<reference evidence="2" key="1">
    <citation type="journal article" date="2015" name="Nat. Genet.">
        <title>The genome and transcriptome of the zoonotic hookworm Ancylostoma ceylanicum identify infection-specific gene families.</title>
        <authorList>
            <person name="Schwarz E.M."/>
            <person name="Hu Y."/>
            <person name="Antoshechkin I."/>
            <person name="Miller M.M."/>
            <person name="Sternberg P.W."/>
            <person name="Aroian R.V."/>
        </authorList>
    </citation>
    <scope>NUCLEOTIDE SEQUENCE</scope>
    <source>
        <strain evidence="2">HY135</strain>
    </source>
</reference>
<comment type="caution">
    <text evidence="1">The sequence shown here is derived from an EMBL/GenBank/DDBJ whole genome shotgun (WGS) entry which is preliminary data.</text>
</comment>
<gene>
    <name evidence="1" type="primary">Acey_s0009.g490</name>
    <name evidence="1" type="ORF">Y032_0009g490</name>
</gene>
<evidence type="ECO:0000313" key="2">
    <source>
        <dbReference type="Proteomes" id="UP000024635"/>
    </source>
</evidence>
<proteinExistence type="predicted"/>
<sequence>MDTSGPAEMATRGYRSSGVATQINNMLLRVKELKNITDAKVIHSDGIALQHRLLVMDMRLQHRRLVRPMTSLQRIKWSKMNERGWSYKRWSRLQYVLPPSETLTRNGCG</sequence>
<name>A0A016VIG8_9BILA</name>
<dbReference type="AlphaFoldDB" id="A0A016VIG8"/>
<keyword evidence="2" id="KW-1185">Reference proteome</keyword>
<accession>A0A016VIG8</accession>
<dbReference type="Proteomes" id="UP000024635">
    <property type="component" value="Unassembled WGS sequence"/>
</dbReference>
<organism evidence="1 2">
    <name type="scientific">Ancylostoma ceylanicum</name>
    <dbReference type="NCBI Taxonomy" id="53326"/>
    <lineage>
        <taxon>Eukaryota</taxon>
        <taxon>Metazoa</taxon>
        <taxon>Ecdysozoa</taxon>
        <taxon>Nematoda</taxon>
        <taxon>Chromadorea</taxon>
        <taxon>Rhabditida</taxon>
        <taxon>Rhabditina</taxon>
        <taxon>Rhabditomorpha</taxon>
        <taxon>Strongyloidea</taxon>
        <taxon>Ancylostomatidae</taxon>
        <taxon>Ancylostomatinae</taxon>
        <taxon>Ancylostoma</taxon>
    </lineage>
</organism>
<evidence type="ECO:0000313" key="1">
    <source>
        <dbReference type="EMBL" id="EYC27051.1"/>
    </source>
</evidence>